<dbReference type="Proteomes" id="UP001056120">
    <property type="component" value="Linkage Group LG20"/>
</dbReference>
<keyword evidence="2" id="KW-1185">Reference proteome</keyword>
<evidence type="ECO:0000313" key="2">
    <source>
        <dbReference type="Proteomes" id="UP001056120"/>
    </source>
</evidence>
<accession>A0ACB9D913</accession>
<evidence type="ECO:0000313" key="1">
    <source>
        <dbReference type="EMBL" id="KAI3742948.1"/>
    </source>
</evidence>
<dbReference type="EMBL" id="CM042037">
    <property type="protein sequence ID" value="KAI3742948.1"/>
    <property type="molecule type" value="Genomic_DNA"/>
</dbReference>
<sequence>MSPSLQKWISLAVGDEKVKSERKKKESDAAGGRWCRRGDGRGDGVRHIRLKTVTIRRQSGNSSEKQQRGNGNGVDGGAKWNGWMEK</sequence>
<gene>
    <name evidence="1" type="ORF">L1987_60647</name>
</gene>
<reference evidence="1 2" key="2">
    <citation type="journal article" date="2022" name="Mol. Ecol. Resour.">
        <title>The genomes of chicory, endive, great burdock and yacon provide insights into Asteraceae paleo-polyploidization history and plant inulin production.</title>
        <authorList>
            <person name="Fan W."/>
            <person name="Wang S."/>
            <person name="Wang H."/>
            <person name="Wang A."/>
            <person name="Jiang F."/>
            <person name="Liu H."/>
            <person name="Zhao H."/>
            <person name="Xu D."/>
            <person name="Zhang Y."/>
        </authorList>
    </citation>
    <scope>NUCLEOTIDE SEQUENCE [LARGE SCALE GENOMIC DNA]</scope>
    <source>
        <strain evidence="2">cv. Yunnan</strain>
        <tissue evidence="1">Leaves</tissue>
    </source>
</reference>
<proteinExistence type="predicted"/>
<protein>
    <submittedName>
        <fullName evidence="1">Uncharacterized protein</fullName>
    </submittedName>
</protein>
<name>A0ACB9D913_9ASTR</name>
<organism evidence="1 2">
    <name type="scientific">Smallanthus sonchifolius</name>
    <dbReference type="NCBI Taxonomy" id="185202"/>
    <lineage>
        <taxon>Eukaryota</taxon>
        <taxon>Viridiplantae</taxon>
        <taxon>Streptophyta</taxon>
        <taxon>Embryophyta</taxon>
        <taxon>Tracheophyta</taxon>
        <taxon>Spermatophyta</taxon>
        <taxon>Magnoliopsida</taxon>
        <taxon>eudicotyledons</taxon>
        <taxon>Gunneridae</taxon>
        <taxon>Pentapetalae</taxon>
        <taxon>asterids</taxon>
        <taxon>campanulids</taxon>
        <taxon>Asterales</taxon>
        <taxon>Asteraceae</taxon>
        <taxon>Asteroideae</taxon>
        <taxon>Heliantheae alliance</taxon>
        <taxon>Millerieae</taxon>
        <taxon>Smallanthus</taxon>
    </lineage>
</organism>
<reference evidence="2" key="1">
    <citation type="journal article" date="2022" name="Mol. Ecol. Resour.">
        <title>The genomes of chicory, endive, great burdock and yacon provide insights into Asteraceae palaeo-polyploidization history and plant inulin production.</title>
        <authorList>
            <person name="Fan W."/>
            <person name="Wang S."/>
            <person name="Wang H."/>
            <person name="Wang A."/>
            <person name="Jiang F."/>
            <person name="Liu H."/>
            <person name="Zhao H."/>
            <person name="Xu D."/>
            <person name="Zhang Y."/>
        </authorList>
    </citation>
    <scope>NUCLEOTIDE SEQUENCE [LARGE SCALE GENOMIC DNA]</scope>
    <source>
        <strain evidence="2">cv. Yunnan</strain>
    </source>
</reference>
<comment type="caution">
    <text evidence="1">The sequence shown here is derived from an EMBL/GenBank/DDBJ whole genome shotgun (WGS) entry which is preliminary data.</text>
</comment>